<keyword evidence="6" id="KW-0812">Transmembrane</keyword>
<dbReference type="OMA" id="CRQNISA"/>
<keyword evidence="4 13" id="KW-0328">Glycosyltransferase</keyword>
<evidence type="ECO:0000256" key="4">
    <source>
        <dbReference type="ARBA" id="ARBA00022676"/>
    </source>
</evidence>
<evidence type="ECO:0000256" key="9">
    <source>
        <dbReference type="ARBA" id="ARBA00023034"/>
    </source>
</evidence>
<dbReference type="Gene3D" id="3.90.550.50">
    <property type="match status" value="1"/>
</dbReference>
<keyword evidence="11" id="KW-0472">Membrane</keyword>
<dbReference type="GO" id="GO:0000139">
    <property type="term" value="C:Golgi membrane"/>
    <property type="evidence" value="ECO:0007669"/>
    <property type="project" value="UniProtKB-SubCell"/>
</dbReference>
<dbReference type="EC" id="2.4.1.-" evidence="13"/>
<name>A0A8C4NLH0_EPTBU</name>
<dbReference type="PANTHER" id="PTHR11214">
    <property type="entry name" value="BETA-1,3-N-ACETYLGLUCOSAMINYLTRANSFERASE"/>
    <property type="match status" value="1"/>
</dbReference>
<dbReference type="GeneTree" id="ENSGT00940000159134"/>
<evidence type="ECO:0000256" key="2">
    <source>
        <dbReference type="ARBA" id="ARBA00004922"/>
    </source>
</evidence>
<sequence length="404" mass="46654">MMVLRKLVLKTLLLGRFLKLTVLLTLLTMLCVLGWTQRREDPTTHFASRFPKKSNVAVFQDTSGKNLNVFSWSEQTSDHQERGIWDGQSALCEPNGSAASDPEFSKHSQLIQNFLMHRHCTNFERIIEPHGKCSSSDVFLLIAIKTDARNLDRRDIIRNTWGMERQIKGFFVKRLFLLGVNPEPSEGSLLNSLLQKESLQHGDIIQWNFIDTFFNLTVKQVLFLDWLKTDCSNVKFIFNVDDDVYVNTENAMAFLLHRHQSQSAKQHLYAGMIIQNVGPIRLKSSKYYIPKQIQESDKYPPYAAGGGILMSYWTAMQIHYAVPLLPILPIDDVFLAQCLEKQGLKPEHHRGIHSAGLRAPRKHSSSFHPCYYREMLLIHRLRPYQNMIMWNAVHDPNLKCIDFV</sequence>
<dbReference type="GO" id="GO:0008194">
    <property type="term" value="F:UDP-glycosyltransferase activity"/>
    <property type="evidence" value="ECO:0007669"/>
    <property type="project" value="TreeGrafter"/>
</dbReference>
<evidence type="ECO:0000256" key="12">
    <source>
        <dbReference type="ARBA" id="ARBA00023180"/>
    </source>
</evidence>
<keyword evidence="7" id="KW-0735">Signal-anchor</keyword>
<keyword evidence="15" id="KW-1185">Reference proteome</keyword>
<evidence type="ECO:0000313" key="15">
    <source>
        <dbReference type="Proteomes" id="UP000694388"/>
    </source>
</evidence>
<proteinExistence type="inferred from homology"/>
<keyword evidence="12" id="KW-0325">Glycoprotein</keyword>
<evidence type="ECO:0000256" key="7">
    <source>
        <dbReference type="ARBA" id="ARBA00022968"/>
    </source>
</evidence>
<comment type="similarity">
    <text evidence="3 13">Belongs to the glycosyltransferase 31 family.</text>
</comment>
<comment type="subcellular location">
    <subcellularLocation>
        <location evidence="1 13">Golgi apparatus membrane</location>
        <topology evidence="1 13">Single-pass type II membrane protein</topology>
    </subcellularLocation>
</comment>
<evidence type="ECO:0000256" key="11">
    <source>
        <dbReference type="ARBA" id="ARBA00023136"/>
    </source>
</evidence>
<dbReference type="GO" id="GO:0016758">
    <property type="term" value="F:hexosyltransferase activity"/>
    <property type="evidence" value="ECO:0007669"/>
    <property type="project" value="InterPro"/>
</dbReference>
<evidence type="ECO:0000256" key="8">
    <source>
        <dbReference type="ARBA" id="ARBA00022989"/>
    </source>
</evidence>
<comment type="pathway">
    <text evidence="2">Protein modification; protein glycosylation.</text>
</comment>
<dbReference type="PANTHER" id="PTHR11214:SF23">
    <property type="entry name" value="N-ACETYLLACTOSAMINIDE BETA-1,3-N-ACETYLGLUCOSAMINYLTRANSFERASE 3"/>
    <property type="match status" value="1"/>
</dbReference>
<keyword evidence="8" id="KW-1133">Transmembrane helix</keyword>
<dbReference type="AlphaFoldDB" id="A0A8C4NLH0"/>
<evidence type="ECO:0000313" key="14">
    <source>
        <dbReference type="Ensembl" id="ENSEBUP00000006487.1"/>
    </source>
</evidence>
<dbReference type="Proteomes" id="UP000694388">
    <property type="component" value="Unplaced"/>
</dbReference>
<dbReference type="GO" id="GO:0006629">
    <property type="term" value="P:lipid metabolic process"/>
    <property type="evidence" value="ECO:0007669"/>
    <property type="project" value="UniProtKB-KW"/>
</dbReference>
<keyword evidence="5" id="KW-0808">Transferase</keyword>
<evidence type="ECO:0000256" key="10">
    <source>
        <dbReference type="ARBA" id="ARBA00023098"/>
    </source>
</evidence>
<accession>A0A8C4NLH0</accession>
<organism evidence="14 15">
    <name type="scientific">Eptatretus burgeri</name>
    <name type="common">Inshore hagfish</name>
    <dbReference type="NCBI Taxonomy" id="7764"/>
    <lineage>
        <taxon>Eukaryota</taxon>
        <taxon>Metazoa</taxon>
        <taxon>Chordata</taxon>
        <taxon>Craniata</taxon>
        <taxon>Vertebrata</taxon>
        <taxon>Cyclostomata</taxon>
        <taxon>Myxini</taxon>
        <taxon>Myxiniformes</taxon>
        <taxon>Myxinidae</taxon>
        <taxon>Eptatretinae</taxon>
        <taxon>Eptatretus</taxon>
    </lineage>
</organism>
<evidence type="ECO:0000256" key="3">
    <source>
        <dbReference type="ARBA" id="ARBA00008661"/>
    </source>
</evidence>
<evidence type="ECO:0000256" key="1">
    <source>
        <dbReference type="ARBA" id="ARBA00004323"/>
    </source>
</evidence>
<keyword evidence="10" id="KW-0443">Lipid metabolism</keyword>
<dbReference type="FunFam" id="3.90.550.50:FF:000001">
    <property type="entry name" value="Hexosyltransferase"/>
    <property type="match status" value="1"/>
</dbReference>
<evidence type="ECO:0000256" key="5">
    <source>
        <dbReference type="ARBA" id="ARBA00022679"/>
    </source>
</evidence>
<dbReference type="Ensembl" id="ENSEBUT00000006943.1">
    <property type="protein sequence ID" value="ENSEBUP00000006487.1"/>
    <property type="gene ID" value="ENSEBUG00000004294.1"/>
</dbReference>
<evidence type="ECO:0000256" key="6">
    <source>
        <dbReference type="ARBA" id="ARBA00022692"/>
    </source>
</evidence>
<protein>
    <recommendedName>
        <fullName evidence="13">Hexosyltransferase</fullName>
        <ecNumber evidence="13">2.4.1.-</ecNumber>
    </recommendedName>
</protein>
<dbReference type="Pfam" id="PF01762">
    <property type="entry name" value="Galactosyl_T"/>
    <property type="match status" value="1"/>
</dbReference>
<evidence type="ECO:0000256" key="13">
    <source>
        <dbReference type="RuleBase" id="RU363063"/>
    </source>
</evidence>
<dbReference type="InterPro" id="IPR002659">
    <property type="entry name" value="Glyco_trans_31"/>
</dbReference>
<reference evidence="14" key="2">
    <citation type="submission" date="2025-09" db="UniProtKB">
        <authorList>
            <consortium name="Ensembl"/>
        </authorList>
    </citation>
    <scope>IDENTIFICATION</scope>
</reference>
<dbReference type="GO" id="GO:0006493">
    <property type="term" value="P:protein O-linked glycosylation"/>
    <property type="evidence" value="ECO:0007669"/>
    <property type="project" value="TreeGrafter"/>
</dbReference>
<keyword evidence="9 13" id="KW-0333">Golgi apparatus</keyword>
<reference evidence="14" key="1">
    <citation type="submission" date="2025-08" db="UniProtKB">
        <authorList>
            <consortium name="Ensembl"/>
        </authorList>
    </citation>
    <scope>IDENTIFICATION</scope>
</reference>
<dbReference type="GO" id="GO:0030311">
    <property type="term" value="P:poly-N-acetyllactosamine biosynthetic process"/>
    <property type="evidence" value="ECO:0007669"/>
    <property type="project" value="TreeGrafter"/>
</dbReference>